<keyword evidence="3 6" id="KW-0812">Transmembrane</keyword>
<comment type="subcellular location">
    <subcellularLocation>
        <location evidence="1 6">Membrane</location>
        <topology evidence="1 6">Multi-pass membrane protein</topology>
    </subcellularLocation>
</comment>
<dbReference type="PANTHER" id="PTHR11101:SF80">
    <property type="entry name" value="PHOSPHATE TRANSPORTER"/>
    <property type="match status" value="1"/>
</dbReference>
<evidence type="ECO:0000313" key="8">
    <source>
        <dbReference type="Proteomes" id="UP001595989"/>
    </source>
</evidence>
<feature type="transmembrane region" description="Helical" evidence="6">
    <location>
        <begin position="74"/>
        <end position="96"/>
    </location>
</feature>
<feature type="transmembrane region" description="Helical" evidence="6">
    <location>
        <begin position="40"/>
        <end position="62"/>
    </location>
</feature>
<keyword evidence="5 6" id="KW-0472">Membrane</keyword>
<keyword evidence="4 6" id="KW-1133">Transmembrane helix</keyword>
<evidence type="ECO:0000256" key="6">
    <source>
        <dbReference type="RuleBase" id="RU363058"/>
    </source>
</evidence>
<evidence type="ECO:0000256" key="1">
    <source>
        <dbReference type="ARBA" id="ARBA00004141"/>
    </source>
</evidence>
<gene>
    <name evidence="7" type="ORF">ACFO3D_16695</name>
</gene>
<sequence length="366" mass="38345">MITMILLLIFACFFAINIGASGAAATLGIAYGSGAVKKRTTALILCGVGVLLGAVTGGSEVVRTIGSGIIPESLISTNIALIILVAASISLFLANLGGIPLSTSEVTVGAIVGVGISYQVLFINSLTVIIVCWLLVPFAAFILAYATNKCIRIMERKLPFLSQGNWPKILALLVLVTGFLEAFSAGMNNVANAIGPVVAAGLVTIDSGILIGGIFVALGAILLGGNVIETNGKRITNMSLLQGSAVSGIGAGLVMVASIFGIPVPHTQVTTCSIMGVGVSDNGREIWKKNIMTKLVSTWVLSPLLSLVISYNMVEILKDFNFTGTAILLGLFFVMYLLSSRTKEIAIRPLSFYGNYTLVKNRRKMP</sequence>
<dbReference type="InterPro" id="IPR001204">
    <property type="entry name" value="Phos_transporter"/>
</dbReference>
<feature type="transmembrane region" description="Helical" evidence="6">
    <location>
        <begin position="116"/>
        <end position="145"/>
    </location>
</feature>
<proteinExistence type="inferred from homology"/>
<comment type="similarity">
    <text evidence="6">Belongs to the inorganic phosphate transporter (PiT) (TC 2.A.20) family.</text>
</comment>
<feature type="transmembrane region" description="Helical" evidence="6">
    <location>
        <begin position="320"/>
        <end position="338"/>
    </location>
</feature>
<keyword evidence="2 6" id="KW-0813">Transport</keyword>
<keyword evidence="6" id="KW-0592">Phosphate transport</keyword>
<evidence type="ECO:0000256" key="3">
    <source>
        <dbReference type="ARBA" id="ARBA00022692"/>
    </source>
</evidence>
<name>A0ABV9DLY1_9BACI</name>
<evidence type="ECO:0000313" key="7">
    <source>
        <dbReference type="EMBL" id="MFC4559825.1"/>
    </source>
</evidence>
<keyword evidence="8" id="KW-1185">Reference proteome</keyword>
<dbReference type="EMBL" id="JBHSFU010000011">
    <property type="protein sequence ID" value="MFC4559825.1"/>
    <property type="molecule type" value="Genomic_DNA"/>
</dbReference>
<evidence type="ECO:0000256" key="4">
    <source>
        <dbReference type="ARBA" id="ARBA00022989"/>
    </source>
</evidence>
<evidence type="ECO:0000256" key="5">
    <source>
        <dbReference type="ARBA" id="ARBA00023136"/>
    </source>
</evidence>
<accession>A0ABV9DLY1</accession>
<dbReference type="Proteomes" id="UP001595989">
    <property type="component" value="Unassembled WGS sequence"/>
</dbReference>
<feature type="transmembrane region" description="Helical" evidence="6">
    <location>
        <begin position="166"/>
        <end position="187"/>
    </location>
</feature>
<evidence type="ECO:0000256" key="2">
    <source>
        <dbReference type="ARBA" id="ARBA00022448"/>
    </source>
</evidence>
<protein>
    <recommendedName>
        <fullName evidence="6">Phosphate transporter</fullName>
    </recommendedName>
</protein>
<organism evidence="7 8">
    <name type="scientific">Virgibacillus kekensis</name>
    <dbReference type="NCBI Taxonomy" id="202261"/>
    <lineage>
        <taxon>Bacteria</taxon>
        <taxon>Bacillati</taxon>
        <taxon>Bacillota</taxon>
        <taxon>Bacilli</taxon>
        <taxon>Bacillales</taxon>
        <taxon>Bacillaceae</taxon>
        <taxon>Virgibacillus</taxon>
    </lineage>
</organism>
<dbReference type="PANTHER" id="PTHR11101">
    <property type="entry name" value="PHOSPHATE TRANSPORTER"/>
    <property type="match status" value="1"/>
</dbReference>
<comment type="caution">
    <text evidence="7">The sequence shown here is derived from an EMBL/GenBank/DDBJ whole genome shotgun (WGS) entry which is preliminary data.</text>
</comment>
<dbReference type="Pfam" id="PF01384">
    <property type="entry name" value="PHO4"/>
    <property type="match status" value="1"/>
</dbReference>
<feature type="transmembrane region" description="Helical" evidence="6">
    <location>
        <begin position="207"/>
        <end position="228"/>
    </location>
</feature>
<feature type="transmembrane region" description="Helical" evidence="6">
    <location>
        <begin position="240"/>
        <end position="260"/>
    </location>
</feature>
<dbReference type="RefSeq" id="WP_390298755.1">
    <property type="nucleotide sequence ID" value="NZ_JBHSFU010000011.1"/>
</dbReference>
<reference evidence="8" key="1">
    <citation type="journal article" date="2019" name="Int. J. Syst. Evol. Microbiol.">
        <title>The Global Catalogue of Microorganisms (GCM) 10K type strain sequencing project: providing services to taxonomists for standard genome sequencing and annotation.</title>
        <authorList>
            <consortium name="The Broad Institute Genomics Platform"/>
            <consortium name="The Broad Institute Genome Sequencing Center for Infectious Disease"/>
            <person name="Wu L."/>
            <person name="Ma J."/>
        </authorList>
    </citation>
    <scope>NUCLEOTIDE SEQUENCE [LARGE SCALE GENOMIC DNA]</scope>
    <source>
        <strain evidence="8">CGMCC 4.7426</strain>
    </source>
</reference>